<dbReference type="InterPro" id="IPR019887">
    <property type="entry name" value="Tscrpt_reg_AsnC/Lrp_C"/>
</dbReference>
<dbReference type="EMBL" id="CP021330">
    <property type="protein sequence ID" value="AVX02684.1"/>
    <property type="molecule type" value="Genomic_DNA"/>
</dbReference>
<dbReference type="SUPFAM" id="SSF46785">
    <property type="entry name" value="Winged helix' DNA-binding domain"/>
    <property type="match status" value="1"/>
</dbReference>
<dbReference type="GO" id="GO:0043200">
    <property type="term" value="P:response to amino acid"/>
    <property type="evidence" value="ECO:0007669"/>
    <property type="project" value="TreeGrafter"/>
</dbReference>
<proteinExistence type="predicted"/>
<evidence type="ECO:0000256" key="1">
    <source>
        <dbReference type="ARBA" id="ARBA00023015"/>
    </source>
</evidence>
<protein>
    <submittedName>
        <fullName evidence="5">Leucine-responsive regulatory protein</fullName>
    </submittedName>
</protein>
<dbReference type="InterPro" id="IPR011008">
    <property type="entry name" value="Dimeric_a/b-barrel"/>
</dbReference>
<dbReference type="AlphaFoldDB" id="A0A2R4M9T0"/>
<dbReference type="RefSeq" id="WP_036223023.1">
    <property type="nucleotide sequence ID" value="NZ_CP021330.1"/>
</dbReference>
<dbReference type="Pfam" id="PF13404">
    <property type="entry name" value="HTH_AsnC-type"/>
    <property type="match status" value="1"/>
</dbReference>
<keyword evidence="2" id="KW-0238">DNA-binding</keyword>
<evidence type="ECO:0000259" key="4">
    <source>
        <dbReference type="PROSITE" id="PS50956"/>
    </source>
</evidence>
<gene>
    <name evidence="5" type="ORF">MXMO3_00136</name>
</gene>
<reference evidence="5 6" key="1">
    <citation type="submission" date="2017-05" db="EMBL/GenBank/DDBJ databases">
        <title>Genome Analysis of Maritalea myrionectae HL2708#5.</title>
        <authorList>
            <consortium name="Cotde Inc.-PKNU"/>
            <person name="Jang D."/>
            <person name="Oh H.-M."/>
        </authorList>
    </citation>
    <scope>NUCLEOTIDE SEQUENCE [LARGE SCALE GENOMIC DNA]</scope>
    <source>
        <strain evidence="5 6">HL2708#5</strain>
    </source>
</reference>
<dbReference type="PANTHER" id="PTHR30154:SF34">
    <property type="entry name" value="TRANSCRIPTIONAL REGULATOR AZLB"/>
    <property type="match status" value="1"/>
</dbReference>
<dbReference type="GO" id="GO:0043565">
    <property type="term" value="F:sequence-specific DNA binding"/>
    <property type="evidence" value="ECO:0007669"/>
    <property type="project" value="InterPro"/>
</dbReference>
<evidence type="ECO:0000313" key="6">
    <source>
        <dbReference type="Proteomes" id="UP000258927"/>
    </source>
</evidence>
<dbReference type="SUPFAM" id="SSF54909">
    <property type="entry name" value="Dimeric alpha+beta barrel"/>
    <property type="match status" value="1"/>
</dbReference>
<evidence type="ECO:0000313" key="5">
    <source>
        <dbReference type="EMBL" id="AVX02684.1"/>
    </source>
</evidence>
<dbReference type="PANTHER" id="PTHR30154">
    <property type="entry name" value="LEUCINE-RESPONSIVE REGULATORY PROTEIN"/>
    <property type="match status" value="1"/>
</dbReference>
<dbReference type="InterPro" id="IPR000485">
    <property type="entry name" value="AsnC-type_HTH_dom"/>
</dbReference>
<dbReference type="PRINTS" id="PR00033">
    <property type="entry name" value="HTHASNC"/>
</dbReference>
<dbReference type="Gene3D" id="3.30.70.920">
    <property type="match status" value="1"/>
</dbReference>
<dbReference type="PROSITE" id="PS50956">
    <property type="entry name" value="HTH_ASNC_2"/>
    <property type="match status" value="1"/>
</dbReference>
<evidence type="ECO:0000256" key="2">
    <source>
        <dbReference type="ARBA" id="ARBA00023125"/>
    </source>
</evidence>
<dbReference type="InterPro" id="IPR019888">
    <property type="entry name" value="Tscrpt_reg_AsnC-like"/>
</dbReference>
<dbReference type="STRING" id="1122213.GCA_000423365_02852"/>
<dbReference type="CDD" id="cd00090">
    <property type="entry name" value="HTH_ARSR"/>
    <property type="match status" value="1"/>
</dbReference>
<dbReference type="KEGG" id="mmyr:MXMO3_00136"/>
<sequence>MDKAIRDELDRQLIAQLQFNARAKTSDIAKKLGIARTTVHERIARLERMGYIKGYTVQLAEDPGRQHVEALVMIEVHQQQGKQIADKLKDFPEVKLCLAINGEYDLHLSVEAPQLEDIDEIIDEIALIPGVRRTQTSLVLGRKFDRR</sequence>
<accession>A0A2R4M9T0</accession>
<dbReference type="GO" id="GO:0005829">
    <property type="term" value="C:cytosol"/>
    <property type="evidence" value="ECO:0007669"/>
    <property type="project" value="TreeGrafter"/>
</dbReference>
<dbReference type="SMART" id="SM00344">
    <property type="entry name" value="HTH_ASNC"/>
    <property type="match status" value="1"/>
</dbReference>
<dbReference type="Pfam" id="PF01037">
    <property type="entry name" value="AsnC_trans_reg"/>
    <property type="match status" value="1"/>
</dbReference>
<evidence type="ECO:0000256" key="3">
    <source>
        <dbReference type="ARBA" id="ARBA00023163"/>
    </source>
</evidence>
<dbReference type="Proteomes" id="UP000258927">
    <property type="component" value="Chromosome"/>
</dbReference>
<keyword evidence="6" id="KW-1185">Reference proteome</keyword>
<name>A0A2R4M9T0_9HYPH</name>
<dbReference type="InterPro" id="IPR011991">
    <property type="entry name" value="ArsR-like_HTH"/>
</dbReference>
<dbReference type="InterPro" id="IPR036388">
    <property type="entry name" value="WH-like_DNA-bd_sf"/>
</dbReference>
<organism evidence="5 6">
    <name type="scientific">Maritalea myrionectae</name>
    <dbReference type="NCBI Taxonomy" id="454601"/>
    <lineage>
        <taxon>Bacteria</taxon>
        <taxon>Pseudomonadati</taxon>
        <taxon>Pseudomonadota</taxon>
        <taxon>Alphaproteobacteria</taxon>
        <taxon>Hyphomicrobiales</taxon>
        <taxon>Devosiaceae</taxon>
        <taxon>Maritalea</taxon>
    </lineage>
</organism>
<dbReference type="GO" id="GO:0006355">
    <property type="term" value="P:regulation of DNA-templated transcription"/>
    <property type="evidence" value="ECO:0007669"/>
    <property type="project" value="UniProtKB-ARBA"/>
</dbReference>
<keyword evidence="1" id="KW-0805">Transcription regulation</keyword>
<feature type="domain" description="HTH asnC-type" evidence="4">
    <location>
        <begin position="7"/>
        <end position="66"/>
    </location>
</feature>
<dbReference type="InterPro" id="IPR036390">
    <property type="entry name" value="WH_DNA-bd_sf"/>
</dbReference>
<keyword evidence="3" id="KW-0804">Transcription</keyword>
<dbReference type="Gene3D" id="1.10.10.10">
    <property type="entry name" value="Winged helix-like DNA-binding domain superfamily/Winged helix DNA-binding domain"/>
    <property type="match status" value="1"/>
</dbReference>